<protein>
    <submittedName>
        <fullName evidence="1">DUF6093 family protein</fullName>
    </submittedName>
</protein>
<name>A0ABV7QUY7_9PSEU</name>
<dbReference type="Pfam" id="PF19586">
    <property type="entry name" value="DUF6093"/>
    <property type="match status" value="1"/>
</dbReference>
<reference evidence="2" key="1">
    <citation type="journal article" date="2019" name="Int. J. Syst. Evol. Microbiol.">
        <title>The Global Catalogue of Microorganisms (GCM) 10K type strain sequencing project: providing services to taxonomists for standard genome sequencing and annotation.</title>
        <authorList>
            <consortium name="The Broad Institute Genomics Platform"/>
            <consortium name="The Broad Institute Genome Sequencing Center for Infectious Disease"/>
            <person name="Wu L."/>
            <person name="Ma J."/>
        </authorList>
    </citation>
    <scope>NUCLEOTIDE SEQUENCE [LARGE SCALE GENOMIC DNA]</scope>
    <source>
        <strain evidence="2">CGMCC 4.7682</strain>
    </source>
</reference>
<sequence>MRNTRGLVARARRAAESLMPDTCEVVAVTGRTTNPDGSVSPTYGPPVYAGKCKIQRLRGSFPQTPIAGEHLWTLESLELHVPVNGTAAISVDHRVRITASIESDNVGRVFRVKSDDRKSLQSAIRLQVEEVTG</sequence>
<organism evidence="1 2">
    <name type="scientific">Amycolatopsis halotolerans</name>
    <dbReference type="NCBI Taxonomy" id="330083"/>
    <lineage>
        <taxon>Bacteria</taxon>
        <taxon>Bacillati</taxon>
        <taxon>Actinomycetota</taxon>
        <taxon>Actinomycetes</taxon>
        <taxon>Pseudonocardiales</taxon>
        <taxon>Pseudonocardiaceae</taxon>
        <taxon>Amycolatopsis</taxon>
    </lineage>
</organism>
<keyword evidence="2" id="KW-1185">Reference proteome</keyword>
<dbReference type="EMBL" id="JBHRWI010000070">
    <property type="protein sequence ID" value="MFC3516896.1"/>
    <property type="molecule type" value="Genomic_DNA"/>
</dbReference>
<dbReference type="RefSeq" id="WP_377870245.1">
    <property type="nucleotide sequence ID" value="NZ_JBHMAY010000021.1"/>
</dbReference>
<evidence type="ECO:0000313" key="1">
    <source>
        <dbReference type="EMBL" id="MFC3516896.1"/>
    </source>
</evidence>
<evidence type="ECO:0000313" key="2">
    <source>
        <dbReference type="Proteomes" id="UP001595764"/>
    </source>
</evidence>
<gene>
    <name evidence="1" type="ORF">ACFORO_42490</name>
</gene>
<dbReference type="InterPro" id="IPR046075">
    <property type="entry name" value="DUF6093"/>
</dbReference>
<dbReference type="Proteomes" id="UP001595764">
    <property type="component" value="Unassembled WGS sequence"/>
</dbReference>
<proteinExistence type="predicted"/>
<accession>A0ABV7QUY7</accession>
<comment type="caution">
    <text evidence="1">The sequence shown here is derived from an EMBL/GenBank/DDBJ whole genome shotgun (WGS) entry which is preliminary data.</text>
</comment>